<gene>
    <name evidence="1" type="ORF">LEP1GSC203_1463</name>
</gene>
<dbReference type="InterPro" id="IPR023393">
    <property type="entry name" value="START-like_dom_sf"/>
</dbReference>
<organism evidence="1 2">
    <name type="scientific">Leptospira terpstrae serovar Hualin str. LT 11-33 = ATCC 700639</name>
    <dbReference type="NCBI Taxonomy" id="1257025"/>
    <lineage>
        <taxon>Bacteria</taxon>
        <taxon>Pseudomonadati</taxon>
        <taxon>Spirochaetota</taxon>
        <taxon>Spirochaetia</taxon>
        <taxon>Leptospirales</taxon>
        <taxon>Leptospiraceae</taxon>
        <taxon>Leptospira</taxon>
    </lineage>
</organism>
<dbReference type="EMBL" id="AOGW02000010">
    <property type="protein sequence ID" value="EMY61119.1"/>
    <property type="molecule type" value="Genomic_DNA"/>
</dbReference>
<evidence type="ECO:0000313" key="2">
    <source>
        <dbReference type="Proteomes" id="UP000012371"/>
    </source>
</evidence>
<proteinExistence type="predicted"/>
<keyword evidence="2" id="KW-1185">Reference proteome</keyword>
<name>N1VN35_9LEPT</name>
<dbReference type="STRING" id="1257025.LEP1GSC203_1463"/>
<dbReference type="SUPFAM" id="SSF55961">
    <property type="entry name" value="Bet v1-like"/>
    <property type="match status" value="1"/>
</dbReference>
<sequence length="172" mass="20281">METISFGIHFLLISMHTFIYRSSFPIKKESLFHFHEDPIGFKTLVGGTKGVEIIKAPKSLQVGEEVILKVTILPFWKQTWIAKHIAYEKNNFFQDNQEQGPFRKFLHTHCFLDSPEGVTSSILSDEIQIDYFLWPISRFFLFPILYFMFRKRHALTAKHFGVKPKLIFCRYS</sequence>
<evidence type="ECO:0000313" key="1">
    <source>
        <dbReference type="EMBL" id="EMY61119.1"/>
    </source>
</evidence>
<evidence type="ECO:0008006" key="3">
    <source>
        <dbReference type="Google" id="ProtNLM"/>
    </source>
</evidence>
<accession>N1VN35</accession>
<dbReference type="AlphaFoldDB" id="N1VN35"/>
<protein>
    <recommendedName>
        <fullName evidence="3">Polyketide cyclase/dehydrase and lipid transport</fullName>
    </recommendedName>
</protein>
<dbReference type="Gene3D" id="3.30.530.20">
    <property type="match status" value="1"/>
</dbReference>
<comment type="caution">
    <text evidence="1">The sequence shown here is derived from an EMBL/GenBank/DDBJ whole genome shotgun (WGS) entry which is preliminary data.</text>
</comment>
<dbReference type="Proteomes" id="UP000012371">
    <property type="component" value="Unassembled WGS sequence"/>
</dbReference>
<reference evidence="1" key="1">
    <citation type="submission" date="2013-03" db="EMBL/GenBank/DDBJ databases">
        <authorList>
            <person name="Harkins D.M."/>
            <person name="Durkin A.S."/>
            <person name="Brinkac L.M."/>
            <person name="Haft D.H."/>
            <person name="Selengut J.D."/>
            <person name="Sanka R."/>
            <person name="DePew J."/>
            <person name="Purushe J."/>
            <person name="Hartskeerl R.A."/>
            <person name="Ahmed A."/>
            <person name="van der Linden H."/>
            <person name="Goris M.G.A."/>
            <person name="Vinetz J.M."/>
            <person name="Sutton G.G."/>
            <person name="Nierman W.C."/>
            <person name="Fouts D.E."/>
        </authorList>
    </citation>
    <scope>NUCLEOTIDE SEQUENCE [LARGE SCALE GENOMIC DNA]</scope>
    <source>
        <strain evidence="1">LT 11-33</strain>
    </source>
</reference>